<gene>
    <name evidence="1" type="ORF">BSFP_056330</name>
</gene>
<dbReference type="EMBL" id="AP018112">
    <property type="protein sequence ID" value="BAX62765.1"/>
    <property type="molecule type" value="Genomic_DNA"/>
</dbReference>
<sequence length="37" mass="4002">MNADASRAFGFGFHHDAPPGPSTFFRCSSLSRRCIGT</sequence>
<reference evidence="1 2" key="1">
    <citation type="journal article" date="2017" name="Genome Announc.">
        <title>Complete Genome Sequence of Burkholderia stabilis FERMP-21014.</title>
        <authorList>
            <person name="Konishi K."/>
            <person name="Kumagai T."/>
            <person name="Sakasegawa S."/>
            <person name="Tamura T."/>
        </authorList>
    </citation>
    <scope>NUCLEOTIDE SEQUENCE [LARGE SCALE GENOMIC DNA]</scope>
    <source>
        <strain evidence="1 2">FERMP-21014</strain>
    </source>
</reference>
<accession>A0A1Y1BSJ5</accession>
<organism evidence="1 2">
    <name type="scientific">Burkholderia stabilis</name>
    <dbReference type="NCBI Taxonomy" id="95485"/>
    <lineage>
        <taxon>Bacteria</taxon>
        <taxon>Pseudomonadati</taxon>
        <taxon>Pseudomonadota</taxon>
        <taxon>Betaproteobacteria</taxon>
        <taxon>Burkholderiales</taxon>
        <taxon>Burkholderiaceae</taxon>
        <taxon>Burkholderia</taxon>
        <taxon>Burkholderia cepacia complex</taxon>
    </lineage>
</organism>
<name>A0A1Y1BSJ5_9BURK</name>
<evidence type="ECO:0000313" key="1">
    <source>
        <dbReference type="EMBL" id="BAX62765.1"/>
    </source>
</evidence>
<protein>
    <submittedName>
        <fullName evidence="1">Uncharacterized protein</fullName>
    </submittedName>
</protein>
<dbReference type="Proteomes" id="UP000218432">
    <property type="component" value="Chromosome 2"/>
</dbReference>
<proteinExistence type="predicted"/>
<dbReference type="AlphaFoldDB" id="A0A1Y1BSJ5"/>
<evidence type="ECO:0000313" key="2">
    <source>
        <dbReference type="Proteomes" id="UP000218432"/>
    </source>
</evidence>